<dbReference type="Proteomes" id="UP000315003">
    <property type="component" value="Chromosome"/>
</dbReference>
<evidence type="ECO:0000313" key="4">
    <source>
        <dbReference type="Proteomes" id="UP000315003"/>
    </source>
</evidence>
<keyword evidence="1" id="KW-0812">Transmembrane</keyword>
<keyword evidence="4" id="KW-1185">Reference proteome</keyword>
<evidence type="ECO:0000256" key="1">
    <source>
        <dbReference type="SAM" id="Phobius"/>
    </source>
</evidence>
<proteinExistence type="predicted"/>
<dbReference type="InterPro" id="IPR024163">
    <property type="entry name" value="Aerotolerance_reg_N"/>
</dbReference>
<dbReference type="InterPro" id="IPR029062">
    <property type="entry name" value="Class_I_gatase-like"/>
</dbReference>
<dbReference type="InterPro" id="IPR011933">
    <property type="entry name" value="Double_TM_dom"/>
</dbReference>
<dbReference type="EMBL" id="CP036272">
    <property type="protein sequence ID" value="QDT60363.1"/>
    <property type="molecule type" value="Genomic_DNA"/>
</dbReference>
<evidence type="ECO:0000259" key="2">
    <source>
        <dbReference type="Pfam" id="PF07584"/>
    </source>
</evidence>
<dbReference type="RefSeq" id="WP_145272963.1">
    <property type="nucleotide sequence ID" value="NZ_CP036272.1"/>
</dbReference>
<feature type="transmembrane region" description="Helical" evidence="1">
    <location>
        <begin position="55"/>
        <end position="78"/>
    </location>
</feature>
<dbReference type="OrthoDB" id="237862at2"/>
<dbReference type="AlphaFoldDB" id="A0A517SWA5"/>
<keyword evidence="1" id="KW-1133">Transmembrane helix</keyword>
<reference evidence="3 4" key="1">
    <citation type="submission" date="2019-02" db="EMBL/GenBank/DDBJ databases">
        <title>Deep-cultivation of Planctomycetes and their phenomic and genomic characterization uncovers novel biology.</title>
        <authorList>
            <person name="Wiegand S."/>
            <person name="Jogler M."/>
            <person name="Boedeker C."/>
            <person name="Pinto D."/>
            <person name="Vollmers J."/>
            <person name="Rivas-Marin E."/>
            <person name="Kohn T."/>
            <person name="Peeters S.H."/>
            <person name="Heuer A."/>
            <person name="Rast P."/>
            <person name="Oberbeckmann S."/>
            <person name="Bunk B."/>
            <person name="Jeske O."/>
            <person name="Meyerdierks A."/>
            <person name="Storesund J.E."/>
            <person name="Kallscheuer N."/>
            <person name="Luecker S."/>
            <person name="Lage O.M."/>
            <person name="Pohl T."/>
            <person name="Merkel B.J."/>
            <person name="Hornburger P."/>
            <person name="Mueller R.-W."/>
            <person name="Bruemmer F."/>
            <person name="Labrenz M."/>
            <person name="Spormann A.M."/>
            <person name="Op den Camp H."/>
            <person name="Overmann J."/>
            <person name="Amann R."/>
            <person name="Jetten M.S.M."/>
            <person name="Mascher T."/>
            <person name="Medema M.H."/>
            <person name="Devos D.P."/>
            <person name="Kaster A.-K."/>
            <person name="Ovreas L."/>
            <person name="Rohde M."/>
            <person name="Galperin M.Y."/>
            <person name="Jogler C."/>
        </authorList>
    </citation>
    <scope>NUCLEOTIDE SEQUENCE [LARGE SCALE GENOMIC DNA]</scope>
    <source>
        <strain evidence="3 4">SV_7m_r</strain>
    </source>
</reference>
<dbReference type="Gene3D" id="3.40.50.880">
    <property type="match status" value="1"/>
</dbReference>
<feature type="transmembrane region" description="Helical" evidence="1">
    <location>
        <begin position="6"/>
        <end position="26"/>
    </location>
</feature>
<protein>
    <recommendedName>
        <fullName evidence="2">Aerotolerance regulator N-terminal domain-containing protein</fullName>
    </recommendedName>
</protein>
<evidence type="ECO:0000313" key="3">
    <source>
        <dbReference type="EMBL" id="QDT60363.1"/>
    </source>
</evidence>
<accession>A0A517SWA5</accession>
<organism evidence="3 4">
    <name type="scientific">Stieleria bergensis</name>
    <dbReference type="NCBI Taxonomy" id="2528025"/>
    <lineage>
        <taxon>Bacteria</taxon>
        <taxon>Pseudomonadati</taxon>
        <taxon>Planctomycetota</taxon>
        <taxon>Planctomycetia</taxon>
        <taxon>Pirellulales</taxon>
        <taxon>Pirellulaceae</taxon>
        <taxon>Stieleria</taxon>
    </lineage>
</organism>
<dbReference type="PANTHER" id="PTHR37464:SF1">
    <property type="entry name" value="BLL2463 PROTEIN"/>
    <property type="match status" value="1"/>
</dbReference>
<feature type="domain" description="Aerotolerance regulator N-terminal" evidence="2">
    <location>
        <begin position="1"/>
        <end position="72"/>
    </location>
</feature>
<keyword evidence="1" id="KW-0472">Membrane</keyword>
<dbReference type="NCBIfam" id="TIGR02226">
    <property type="entry name" value="two_anch"/>
    <property type="match status" value="1"/>
</dbReference>
<dbReference type="PANTHER" id="PTHR37464">
    <property type="entry name" value="BLL2463 PROTEIN"/>
    <property type="match status" value="1"/>
</dbReference>
<gene>
    <name evidence="3" type="ORF">SV7mr_28840</name>
</gene>
<dbReference type="SUPFAM" id="SSF52317">
    <property type="entry name" value="Class I glutamine amidotransferase-like"/>
    <property type="match status" value="1"/>
</dbReference>
<dbReference type="Pfam" id="PF07584">
    <property type="entry name" value="BatA"/>
    <property type="match status" value="1"/>
</dbReference>
<name>A0A517SWA5_9BACT</name>
<sequence length="820" mass="88069">MFLYPALIAGFAFVVVPPLVHLINMLRHRKRQWAAMDFLLSSYRKQRRWMRLRQFLLLLARLAVAALLVAMLCGWTGGDKLLGVLGDRSTHHVVILDDSYSMGDVSGGVVGNPSTAYRRALDALRLLQTRIAASEGLHQLTVIRTSKASFAISKGNESGDAIADLSAQTVTGEDGLLARLMATAASPIRCDLVPATDLAAQLIEAVAADQTNVYVLSDFRQREWGTPQRMVESFEAMSESIDAVNMIECAATPSRNLAVTNLEPVQDVWVSGVPVVVNATIRNYSSAIVKNVAVGVRVIRYGDSVQEINALEPFSGQVEALPAIVIESLDPGAEITKSFQVYIAEKGTHAIEVELPSDAVALDNKRVCTLPLTDVERVLIIDSDVDQGAAYALSSVLNPGGQVRIGAVPDVQPPAFLRSLTLDTLKPYRAVYLVDLPEVTDGAAEVLSEYVRSGGGLAWFLGESVDAARYNETLLVSDRQLLPGRLDEVIELDASDDKKTGDLAFEDDDTFVQALKNAGSSIMSLVGLDRSWSLAPPLEGDEESEAIQYRVALARSDSLPFVTEHRVGDGVVVTVLAGLNRDVTNWTSDPTFVPFVLLANARLWSGAAFATSKTIGWPLERTYSNESYFPEVKLAAPALAPPRPESELAAKPIVDSNGQSSATVVRVVADVVGRIAAGEADGSEAETLLQPGLFEWELLKTTGGAEVIPLAIHIESGEGDLTLADTGEVRSAFMPLEVQFFSSSDWRDQNQTTQKSSMTLLLLLLLALLLFAEQALAYWASYHVASGAGPAGVIHRHRGRGEAPGVSFGLAATHGGGDAS</sequence>